<sequence>MKDKENVTFEEFFKQNAKRIHYHMHKLGSYNPYREFYVEGLYELWMAYKKYEPNKGPLATYFNYTIHKRLIDMKNKQDKVTT</sequence>
<dbReference type="InterPro" id="IPR007627">
    <property type="entry name" value="RNA_pol_sigma70_r2"/>
</dbReference>
<feature type="domain" description="RNA polymerase sigma-70 region 2" evidence="1">
    <location>
        <begin position="13"/>
        <end position="79"/>
    </location>
</feature>
<proteinExistence type="predicted"/>
<reference evidence="2 3" key="1">
    <citation type="submission" date="2016-10" db="EMBL/GenBank/DDBJ databases">
        <authorList>
            <person name="de Groot N.N."/>
        </authorList>
    </citation>
    <scope>NUCLEOTIDE SEQUENCE [LARGE SCALE GENOMIC DNA]</scope>
    <source>
        <strain evidence="2 3">CGMCC 1.10449</strain>
    </source>
</reference>
<keyword evidence="3" id="KW-1185">Reference proteome</keyword>
<dbReference type="RefSeq" id="WP_092491623.1">
    <property type="nucleotide sequence ID" value="NZ_FNKD01000001.1"/>
</dbReference>
<dbReference type="Gene3D" id="1.10.1740.10">
    <property type="match status" value="1"/>
</dbReference>
<gene>
    <name evidence="2" type="ORF">SAMN05216231_0770</name>
</gene>
<dbReference type="Pfam" id="PF04542">
    <property type="entry name" value="Sigma70_r2"/>
    <property type="match status" value="1"/>
</dbReference>
<accession>A0A1H0YP54</accession>
<organism evidence="2 3">
    <name type="scientific">Virgibacillus salinus</name>
    <dbReference type="NCBI Taxonomy" id="553311"/>
    <lineage>
        <taxon>Bacteria</taxon>
        <taxon>Bacillati</taxon>
        <taxon>Bacillota</taxon>
        <taxon>Bacilli</taxon>
        <taxon>Bacillales</taxon>
        <taxon>Bacillaceae</taxon>
        <taxon>Virgibacillus</taxon>
    </lineage>
</organism>
<protein>
    <submittedName>
        <fullName evidence="2">Sigma-70 region 2</fullName>
    </submittedName>
</protein>
<dbReference type="Proteomes" id="UP000199444">
    <property type="component" value="Unassembled WGS sequence"/>
</dbReference>
<evidence type="ECO:0000313" key="3">
    <source>
        <dbReference type="Proteomes" id="UP000199444"/>
    </source>
</evidence>
<name>A0A1H0YP54_9BACI</name>
<dbReference type="SUPFAM" id="SSF88946">
    <property type="entry name" value="Sigma2 domain of RNA polymerase sigma factors"/>
    <property type="match status" value="1"/>
</dbReference>
<dbReference type="EMBL" id="FNKD01000001">
    <property type="protein sequence ID" value="SDQ16933.1"/>
    <property type="molecule type" value="Genomic_DNA"/>
</dbReference>
<dbReference type="STRING" id="553311.SAMN05216231_0770"/>
<dbReference type="GO" id="GO:0003700">
    <property type="term" value="F:DNA-binding transcription factor activity"/>
    <property type="evidence" value="ECO:0007669"/>
    <property type="project" value="InterPro"/>
</dbReference>
<dbReference type="InterPro" id="IPR013325">
    <property type="entry name" value="RNA_pol_sigma_r2"/>
</dbReference>
<dbReference type="AlphaFoldDB" id="A0A1H0YP54"/>
<evidence type="ECO:0000313" key="2">
    <source>
        <dbReference type="EMBL" id="SDQ16933.1"/>
    </source>
</evidence>
<dbReference type="GO" id="GO:0006352">
    <property type="term" value="P:DNA-templated transcription initiation"/>
    <property type="evidence" value="ECO:0007669"/>
    <property type="project" value="InterPro"/>
</dbReference>
<evidence type="ECO:0000259" key="1">
    <source>
        <dbReference type="Pfam" id="PF04542"/>
    </source>
</evidence>